<accession>A0A0C2CZ81</accession>
<dbReference type="RefSeq" id="WP_052552566.1">
    <property type="nucleotide sequence ID" value="NZ_JMCC02000062.1"/>
</dbReference>
<reference evidence="2 3" key="1">
    <citation type="submission" date="2014-12" db="EMBL/GenBank/DDBJ databases">
        <title>Genome assembly of Enhygromyxa salina DSM 15201.</title>
        <authorList>
            <person name="Sharma G."/>
            <person name="Subramanian S."/>
        </authorList>
    </citation>
    <scope>NUCLEOTIDE SEQUENCE [LARGE SCALE GENOMIC DNA]</scope>
    <source>
        <strain evidence="2 3">DSM 15201</strain>
    </source>
</reference>
<dbReference type="EMBL" id="JMCC02000062">
    <property type="protein sequence ID" value="KIG14950.1"/>
    <property type="molecule type" value="Genomic_DNA"/>
</dbReference>
<dbReference type="Proteomes" id="UP000031599">
    <property type="component" value="Unassembled WGS sequence"/>
</dbReference>
<feature type="region of interest" description="Disordered" evidence="1">
    <location>
        <begin position="42"/>
        <end position="87"/>
    </location>
</feature>
<sequence>MAFEVGSDIEAMCNPCGDVWHVVVAKIGDKITKVQCKQCNKQHRFKPTGDAPDANLNPTRRKVESAGPKATRARAKPTASAGIVLDPNKPTRDYGISERFSLGDQIQHKKFGPGVVCGVEDSKIRVNFSEGLKVLLHAKRL</sequence>
<evidence type="ECO:0000313" key="2">
    <source>
        <dbReference type="EMBL" id="KIG14950.1"/>
    </source>
</evidence>
<evidence type="ECO:0000313" key="3">
    <source>
        <dbReference type="Proteomes" id="UP000031599"/>
    </source>
</evidence>
<proteinExistence type="predicted"/>
<gene>
    <name evidence="2" type="ORF">DB30_06139</name>
</gene>
<protein>
    <submittedName>
        <fullName evidence="2">Uncharacterized protein</fullName>
    </submittedName>
</protein>
<name>A0A0C2CZ81_9BACT</name>
<organism evidence="2 3">
    <name type="scientific">Enhygromyxa salina</name>
    <dbReference type="NCBI Taxonomy" id="215803"/>
    <lineage>
        <taxon>Bacteria</taxon>
        <taxon>Pseudomonadati</taxon>
        <taxon>Myxococcota</taxon>
        <taxon>Polyangia</taxon>
        <taxon>Nannocystales</taxon>
        <taxon>Nannocystaceae</taxon>
        <taxon>Enhygromyxa</taxon>
    </lineage>
</organism>
<dbReference type="AlphaFoldDB" id="A0A0C2CZ81"/>
<evidence type="ECO:0000256" key="1">
    <source>
        <dbReference type="SAM" id="MobiDB-lite"/>
    </source>
</evidence>
<comment type="caution">
    <text evidence="2">The sequence shown here is derived from an EMBL/GenBank/DDBJ whole genome shotgun (WGS) entry which is preliminary data.</text>
</comment>